<proteinExistence type="predicted"/>
<sequence length="51" mass="5519">MFFVSSGCAALGLLDYRGKDDGFCQFDGSDGRVDVVDEAGNMMDFVGKYLV</sequence>
<keyword evidence="2" id="KW-1185">Reference proteome</keyword>
<name>A0A1C3X3R7_9BRAD</name>
<dbReference type="EMBL" id="FMAI01000012">
    <property type="protein sequence ID" value="SCB46869.1"/>
    <property type="molecule type" value="Genomic_DNA"/>
</dbReference>
<reference evidence="2" key="1">
    <citation type="submission" date="2016-08" db="EMBL/GenBank/DDBJ databases">
        <authorList>
            <person name="Varghese N."/>
            <person name="Submissions Spin"/>
        </authorList>
    </citation>
    <scope>NUCLEOTIDE SEQUENCE [LARGE SCALE GENOMIC DNA]</scope>
    <source>
        <strain evidence="2">ERR11</strain>
    </source>
</reference>
<accession>A0A1C3X3R7</accession>
<evidence type="ECO:0000313" key="1">
    <source>
        <dbReference type="EMBL" id="SCB46869.1"/>
    </source>
</evidence>
<dbReference type="AlphaFoldDB" id="A0A1C3X3R7"/>
<organism evidence="1 2">
    <name type="scientific">Bradyrhizobium shewense</name>
    <dbReference type="NCBI Taxonomy" id="1761772"/>
    <lineage>
        <taxon>Bacteria</taxon>
        <taxon>Pseudomonadati</taxon>
        <taxon>Pseudomonadota</taxon>
        <taxon>Alphaproteobacteria</taxon>
        <taxon>Hyphomicrobiales</taxon>
        <taxon>Nitrobacteraceae</taxon>
        <taxon>Bradyrhizobium</taxon>
    </lineage>
</organism>
<gene>
    <name evidence="1" type="ORF">GA0061098_101212</name>
</gene>
<protein>
    <submittedName>
        <fullName evidence="1">Uncharacterized protein</fullName>
    </submittedName>
</protein>
<dbReference type="Proteomes" id="UP000199184">
    <property type="component" value="Unassembled WGS sequence"/>
</dbReference>
<evidence type="ECO:0000313" key="2">
    <source>
        <dbReference type="Proteomes" id="UP000199184"/>
    </source>
</evidence>